<sequence length="133" mass="14555">MRGAPRPGCRPAHAQLWGLRPGACLWECGLRAPVIRTGVTWRCPRVRIGHGVASGPGRGDELPCLQLVSAVGYLRARGVLHRDIKDENVVIAEDFSIKLIDFGSAAYLERGKLFYTFCGTIEYCAPEVLLGHP</sequence>
<dbReference type="GO" id="GO:0005524">
    <property type="term" value="F:ATP binding"/>
    <property type="evidence" value="ECO:0007669"/>
    <property type="project" value="UniProtKB-KW"/>
</dbReference>
<feature type="domain" description="Protein kinase" evidence="9">
    <location>
        <begin position="1"/>
        <end position="133"/>
    </location>
</feature>
<evidence type="ECO:0000256" key="6">
    <source>
        <dbReference type="ARBA" id="ARBA00022840"/>
    </source>
</evidence>
<evidence type="ECO:0000256" key="7">
    <source>
        <dbReference type="ARBA" id="ARBA00047899"/>
    </source>
</evidence>
<comment type="caution">
    <text evidence="10">The sequence shown here is derived from an EMBL/GenBank/DDBJ whole genome shotgun (WGS) entry which is preliminary data.</text>
</comment>
<dbReference type="AlphaFoldDB" id="A0A8J6A0D9"/>
<dbReference type="EMBL" id="JAGFMF010012051">
    <property type="protein sequence ID" value="KAG8508300.1"/>
    <property type="molecule type" value="Genomic_DNA"/>
</dbReference>
<evidence type="ECO:0000256" key="3">
    <source>
        <dbReference type="ARBA" id="ARBA00022679"/>
    </source>
</evidence>
<evidence type="ECO:0000313" key="11">
    <source>
        <dbReference type="Proteomes" id="UP000700334"/>
    </source>
</evidence>
<gene>
    <name evidence="10" type="ORF">J0S82_011381</name>
</gene>
<keyword evidence="5 10" id="KW-0418">Kinase</keyword>
<organism evidence="10 11">
    <name type="scientific">Galemys pyrenaicus</name>
    <name type="common">Iberian desman</name>
    <name type="synonym">Pyrenean desman</name>
    <dbReference type="NCBI Taxonomy" id="202257"/>
    <lineage>
        <taxon>Eukaryota</taxon>
        <taxon>Metazoa</taxon>
        <taxon>Chordata</taxon>
        <taxon>Craniata</taxon>
        <taxon>Vertebrata</taxon>
        <taxon>Euteleostomi</taxon>
        <taxon>Mammalia</taxon>
        <taxon>Eutheria</taxon>
        <taxon>Laurasiatheria</taxon>
        <taxon>Eulipotyphla</taxon>
        <taxon>Talpidae</taxon>
        <taxon>Galemys</taxon>
    </lineage>
</organism>
<accession>A0A8J6A0D9</accession>
<dbReference type="GO" id="GO:0005829">
    <property type="term" value="C:cytosol"/>
    <property type="evidence" value="ECO:0007669"/>
    <property type="project" value="TreeGrafter"/>
</dbReference>
<evidence type="ECO:0000256" key="1">
    <source>
        <dbReference type="ARBA" id="ARBA00012513"/>
    </source>
</evidence>
<keyword evidence="11" id="KW-1185">Reference proteome</keyword>
<proteinExistence type="predicted"/>
<dbReference type="InterPro" id="IPR008271">
    <property type="entry name" value="Ser/Thr_kinase_AS"/>
</dbReference>
<comment type="catalytic activity">
    <reaction evidence="7">
        <text>L-threonyl-[protein] + ATP = O-phospho-L-threonyl-[protein] + ADP + H(+)</text>
        <dbReference type="Rhea" id="RHEA:46608"/>
        <dbReference type="Rhea" id="RHEA-COMP:11060"/>
        <dbReference type="Rhea" id="RHEA-COMP:11605"/>
        <dbReference type="ChEBI" id="CHEBI:15378"/>
        <dbReference type="ChEBI" id="CHEBI:30013"/>
        <dbReference type="ChEBI" id="CHEBI:30616"/>
        <dbReference type="ChEBI" id="CHEBI:61977"/>
        <dbReference type="ChEBI" id="CHEBI:456216"/>
        <dbReference type="EC" id="2.7.11.1"/>
    </reaction>
</comment>
<evidence type="ECO:0000256" key="2">
    <source>
        <dbReference type="ARBA" id="ARBA00022527"/>
    </source>
</evidence>
<reference evidence="10" key="1">
    <citation type="journal article" date="2021" name="Evol. Appl.">
        <title>The genome of the Pyrenean desman and the effects of bottlenecks and inbreeding on the genomic landscape of an endangered species.</title>
        <authorList>
            <person name="Escoda L."/>
            <person name="Castresana J."/>
        </authorList>
    </citation>
    <scope>NUCLEOTIDE SEQUENCE</scope>
    <source>
        <strain evidence="10">IBE-C5619</strain>
    </source>
</reference>
<keyword evidence="3" id="KW-0808">Transferase</keyword>
<evidence type="ECO:0000259" key="9">
    <source>
        <dbReference type="PROSITE" id="PS50011"/>
    </source>
</evidence>
<dbReference type="GO" id="GO:0035556">
    <property type="term" value="P:intracellular signal transduction"/>
    <property type="evidence" value="ECO:0007669"/>
    <property type="project" value="TreeGrafter"/>
</dbReference>
<dbReference type="GO" id="GO:0005634">
    <property type="term" value="C:nucleus"/>
    <property type="evidence" value="ECO:0007669"/>
    <property type="project" value="TreeGrafter"/>
</dbReference>
<dbReference type="PROSITE" id="PS00108">
    <property type="entry name" value="PROTEIN_KINASE_ST"/>
    <property type="match status" value="1"/>
</dbReference>
<dbReference type="PANTHER" id="PTHR24346">
    <property type="entry name" value="MAP/MICROTUBULE AFFINITY-REGULATING KINASE"/>
    <property type="match status" value="1"/>
</dbReference>
<dbReference type="Gene3D" id="1.10.510.10">
    <property type="entry name" value="Transferase(Phosphotransferase) domain 1"/>
    <property type="match status" value="1"/>
</dbReference>
<evidence type="ECO:0000256" key="4">
    <source>
        <dbReference type="ARBA" id="ARBA00022741"/>
    </source>
</evidence>
<keyword evidence="2" id="KW-0723">Serine/threonine-protein kinase</keyword>
<keyword evidence="4" id="KW-0547">Nucleotide-binding</keyword>
<dbReference type="InterPro" id="IPR011009">
    <property type="entry name" value="Kinase-like_dom_sf"/>
</dbReference>
<dbReference type="GO" id="GO:0004674">
    <property type="term" value="F:protein serine/threonine kinase activity"/>
    <property type="evidence" value="ECO:0007669"/>
    <property type="project" value="UniProtKB-KW"/>
</dbReference>
<evidence type="ECO:0000256" key="5">
    <source>
        <dbReference type="ARBA" id="ARBA00022777"/>
    </source>
</evidence>
<dbReference type="PROSITE" id="PS50011">
    <property type="entry name" value="PROTEIN_KINASE_DOM"/>
    <property type="match status" value="1"/>
</dbReference>
<dbReference type="SUPFAM" id="SSF56112">
    <property type="entry name" value="Protein kinase-like (PK-like)"/>
    <property type="match status" value="1"/>
</dbReference>
<dbReference type="PANTHER" id="PTHR24346:SF51">
    <property type="entry name" value="PAS DOMAIN-CONTAINING SERINE_THREONINE-PROTEIN KINASE"/>
    <property type="match status" value="1"/>
</dbReference>
<comment type="catalytic activity">
    <reaction evidence="8">
        <text>L-seryl-[protein] + ATP = O-phospho-L-seryl-[protein] + ADP + H(+)</text>
        <dbReference type="Rhea" id="RHEA:17989"/>
        <dbReference type="Rhea" id="RHEA-COMP:9863"/>
        <dbReference type="Rhea" id="RHEA-COMP:11604"/>
        <dbReference type="ChEBI" id="CHEBI:15378"/>
        <dbReference type="ChEBI" id="CHEBI:29999"/>
        <dbReference type="ChEBI" id="CHEBI:30616"/>
        <dbReference type="ChEBI" id="CHEBI:83421"/>
        <dbReference type="ChEBI" id="CHEBI:456216"/>
        <dbReference type="EC" id="2.7.11.1"/>
    </reaction>
</comment>
<dbReference type="EC" id="2.7.11.1" evidence="1"/>
<dbReference type="GO" id="GO:0045719">
    <property type="term" value="P:negative regulation of glycogen biosynthetic process"/>
    <property type="evidence" value="ECO:0007669"/>
    <property type="project" value="TreeGrafter"/>
</dbReference>
<protein>
    <recommendedName>
        <fullName evidence="1">non-specific serine/threonine protein kinase</fullName>
        <ecNumber evidence="1">2.7.11.1</ecNumber>
    </recommendedName>
</protein>
<evidence type="ECO:0000313" key="10">
    <source>
        <dbReference type="EMBL" id="KAG8508300.1"/>
    </source>
</evidence>
<dbReference type="Pfam" id="PF00069">
    <property type="entry name" value="Pkinase"/>
    <property type="match status" value="1"/>
</dbReference>
<dbReference type="Proteomes" id="UP000700334">
    <property type="component" value="Unassembled WGS sequence"/>
</dbReference>
<name>A0A8J6A0D9_GALPY</name>
<keyword evidence="6" id="KW-0067">ATP-binding</keyword>
<evidence type="ECO:0000256" key="8">
    <source>
        <dbReference type="ARBA" id="ARBA00048679"/>
    </source>
</evidence>
<dbReference type="OrthoDB" id="10252171at2759"/>
<dbReference type="InterPro" id="IPR000719">
    <property type="entry name" value="Prot_kinase_dom"/>
</dbReference>